<reference evidence="2 3" key="1">
    <citation type="submission" date="2019-04" db="EMBL/GenBank/DDBJ databases">
        <authorList>
            <person name="Li Y."/>
            <person name="Wang J."/>
        </authorList>
    </citation>
    <scope>NUCLEOTIDE SEQUENCE [LARGE SCALE GENOMIC DNA]</scope>
    <source>
        <strain evidence="2 3">DSM 14668</strain>
    </source>
</reference>
<dbReference type="SUPFAM" id="SSF49879">
    <property type="entry name" value="SMAD/FHA domain"/>
    <property type="match status" value="1"/>
</dbReference>
<dbReference type="OrthoDB" id="7869657at2"/>
<organism evidence="2 3">
    <name type="scientific">Polyangium fumosum</name>
    <dbReference type="NCBI Taxonomy" id="889272"/>
    <lineage>
        <taxon>Bacteria</taxon>
        <taxon>Pseudomonadati</taxon>
        <taxon>Myxococcota</taxon>
        <taxon>Polyangia</taxon>
        <taxon>Polyangiales</taxon>
        <taxon>Polyangiaceae</taxon>
        <taxon>Polyangium</taxon>
    </lineage>
</organism>
<evidence type="ECO:0000259" key="1">
    <source>
        <dbReference type="PROSITE" id="PS50006"/>
    </source>
</evidence>
<dbReference type="InterPro" id="IPR008984">
    <property type="entry name" value="SMAD_FHA_dom_sf"/>
</dbReference>
<dbReference type="EMBL" id="SSMQ01000133">
    <property type="protein sequence ID" value="TKC92985.1"/>
    <property type="molecule type" value="Genomic_DNA"/>
</dbReference>
<dbReference type="CDD" id="cd00060">
    <property type="entry name" value="FHA"/>
    <property type="match status" value="1"/>
</dbReference>
<dbReference type="AlphaFoldDB" id="A0A4U1IHA4"/>
<dbReference type="Proteomes" id="UP000309215">
    <property type="component" value="Unassembled WGS sequence"/>
</dbReference>
<feature type="domain" description="FHA" evidence="1">
    <location>
        <begin position="1"/>
        <end position="26"/>
    </location>
</feature>
<evidence type="ECO:0000313" key="2">
    <source>
        <dbReference type="EMBL" id="TKC92985.1"/>
    </source>
</evidence>
<comment type="caution">
    <text evidence="2">The sequence shown here is derived from an EMBL/GenBank/DDBJ whole genome shotgun (WGS) entry which is preliminary data.</text>
</comment>
<evidence type="ECO:0000313" key="3">
    <source>
        <dbReference type="Proteomes" id="UP000309215"/>
    </source>
</evidence>
<accession>A0A4U1IHA4</accession>
<gene>
    <name evidence="2" type="ORF">E8A74_50230</name>
</gene>
<proteinExistence type="predicted"/>
<dbReference type="PROSITE" id="PS50006">
    <property type="entry name" value="FHA_DOMAIN"/>
    <property type="match status" value="1"/>
</dbReference>
<dbReference type="Gene3D" id="2.60.200.20">
    <property type="match status" value="1"/>
</dbReference>
<name>A0A4U1IHA4_9BACT</name>
<dbReference type="Pfam" id="PF00498">
    <property type="entry name" value="FHA"/>
    <property type="match status" value="1"/>
</dbReference>
<protein>
    <submittedName>
        <fullName evidence="2">FHA domain-containing protein</fullName>
    </submittedName>
</protein>
<keyword evidence="3" id="KW-1185">Reference proteome</keyword>
<sequence>MFWSEGQWVLCDLGSTNGSFVAGRRLSVGEWVRIEEGAELRFGGDAERWVLVDGGPPVAAACADEGGEIHRAVNGFLPLPAPTNPELTLFEDNEGHWMLEGESGTRAAVDQERVEAGAFGST</sequence>
<dbReference type="InterPro" id="IPR000253">
    <property type="entry name" value="FHA_dom"/>
</dbReference>